<proteinExistence type="predicted"/>
<protein>
    <submittedName>
        <fullName evidence="1">Uncharacterized protein</fullName>
    </submittedName>
</protein>
<reference evidence="1" key="2">
    <citation type="submission" date="2025-09" db="UniProtKB">
        <authorList>
            <consortium name="Ensembl"/>
        </authorList>
    </citation>
    <scope>IDENTIFICATION</scope>
</reference>
<evidence type="ECO:0000313" key="2">
    <source>
        <dbReference type="Proteomes" id="UP000694523"/>
    </source>
</evidence>
<name>A0A8C6UC70_9GOBI</name>
<keyword evidence="2" id="KW-1185">Reference proteome</keyword>
<accession>A0A8C6UC70</accession>
<organism evidence="1 2">
    <name type="scientific">Neogobius melanostomus</name>
    <name type="common">round goby</name>
    <dbReference type="NCBI Taxonomy" id="47308"/>
    <lineage>
        <taxon>Eukaryota</taxon>
        <taxon>Metazoa</taxon>
        <taxon>Chordata</taxon>
        <taxon>Craniata</taxon>
        <taxon>Vertebrata</taxon>
        <taxon>Euteleostomi</taxon>
        <taxon>Actinopterygii</taxon>
        <taxon>Neopterygii</taxon>
        <taxon>Teleostei</taxon>
        <taxon>Neoteleostei</taxon>
        <taxon>Acanthomorphata</taxon>
        <taxon>Gobiaria</taxon>
        <taxon>Gobiiformes</taxon>
        <taxon>Gobioidei</taxon>
        <taxon>Gobiidae</taxon>
        <taxon>Benthophilinae</taxon>
        <taxon>Neogobiini</taxon>
        <taxon>Neogobius</taxon>
    </lineage>
</organism>
<sequence>AGKAAARRALPGSLTKPHWTSRLSVFSPDSGTTRRPLPEMVHTALTCQRWTLVQNAYIFRNFLCKSRFEIFPLWDLVWKVFVYRRSKRRARMDDTLE</sequence>
<evidence type="ECO:0000313" key="1">
    <source>
        <dbReference type="Ensembl" id="ENSNMLP00000032973.1"/>
    </source>
</evidence>
<dbReference type="Proteomes" id="UP000694523">
    <property type="component" value="Unplaced"/>
</dbReference>
<dbReference type="AlphaFoldDB" id="A0A8C6UC70"/>
<reference evidence="1" key="1">
    <citation type="submission" date="2025-08" db="UniProtKB">
        <authorList>
            <consortium name="Ensembl"/>
        </authorList>
    </citation>
    <scope>IDENTIFICATION</scope>
</reference>
<dbReference type="Ensembl" id="ENSNMLT00000036705.1">
    <property type="protein sequence ID" value="ENSNMLP00000032973.1"/>
    <property type="gene ID" value="ENSNMLG00000020563.1"/>
</dbReference>